<proteinExistence type="predicted"/>
<dbReference type="Proteomes" id="UP000183567">
    <property type="component" value="Unassembled WGS sequence"/>
</dbReference>
<dbReference type="PROSITE" id="PS00028">
    <property type="entry name" value="ZINC_FINGER_C2H2_1"/>
    <property type="match status" value="1"/>
</dbReference>
<feature type="region of interest" description="Disordered" evidence="1">
    <location>
        <begin position="64"/>
        <end position="104"/>
    </location>
</feature>
<dbReference type="InterPro" id="IPR013087">
    <property type="entry name" value="Znf_C2H2_type"/>
</dbReference>
<evidence type="ECO:0000256" key="1">
    <source>
        <dbReference type="SAM" id="MobiDB-lite"/>
    </source>
</evidence>
<protein>
    <recommendedName>
        <fullName evidence="2">C2H2-type domain-containing protein</fullName>
    </recommendedName>
</protein>
<dbReference type="EMBL" id="LVVM01004394">
    <property type="protein sequence ID" value="OJA13004.1"/>
    <property type="molecule type" value="Genomic_DNA"/>
</dbReference>
<gene>
    <name evidence="3" type="ORF">AZE42_03514</name>
</gene>
<feature type="compositionally biased region" description="Basic and acidic residues" evidence="1">
    <location>
        <begin position="66"/>
        <end position="84"/>
    </location>
</feature>
<dbReference type="OrthoDB" id="3176823at2759"/>
<dbReference type="Gene3D" id="3.30.160.60">
    <property type="entry name" value="Classic Zinc Finger"/>
    <property type="match status" value="1"/>
</dbReference>
<feature type="compositionally biased region" description="Basic and acidic residues" evidence="1">
    <location>
        <begin position="304"/>
        <end position="325"/>
    </location>
</feature>
<comment type="caution">
    <text evidence="3">The sequence shown here is derived from an EMBL/GenBank/DDBJ whole genome shotgun (WGS) entry which is preliminary data.</text>
</comment>
<evidence type="ECO:0000313" key="3">
    <source>
        <dbReference type="EMBL" id="OJA13004.1"/>
    </source>
</evidence>
<reference evidence="3 4" key="1">
    <citation type="submission" date="2016-03" db="EMBL/GenBank/DDBJ databases">
        <title>Comparative genomics of the ectomycorrhizal sister species Rhizopogon vinicolor and Rhizopogon vesiculosus (Basidiomycota: Boletales) reveals a divergence of the mating type B locus.</title>
        <authorList>
            <person name="Mujic A.B."/>
            <person name="Kuo A."/>
            <person name="Tritt A."/>
            <person name="Lipzen A."/>
            <person name="Chen C."/>
            <person name="Johnson J."/>
            <person name="Sharma A."/>
            <person name="Barry K."/>
            <person name="Grigoriev I.V."/>
            <person name="Spatafora J.W."/>
        </authorList>
    </citation>
    <scope>NUCLEOTIDE SEQUENCE [LARGE SCALE GENOMIC DNA]</scope>
    <source>
        <strain evidence="3 4">AM-OR11-056</strain>
    </source>
</reference>
<evidence type="ECO:0000313" key="4">
    <source>
        <dbReference type="Proteomes" id="UP000183567"/>
    </source>
</evidence>
<feature type="compositionally biased region" description="Basic and acidic residues" evidence="1">
    <location>
        <begin position="248"/>
        <end position="266"/>
    </location>
</feature>
<organism evidence="3 4">
    <name type="scientific">Rhizopogon vesiculosus</name>
    <dbReference type="NCBI Taxonomy" id="180088"/>
    <lineage>
        <taxon>Eukaryota</taxon>
        <taxon>Fungi</taxon>
        <taxon>Dikarya</taxon>
        <taxon>Basidiomycota</taxon>
        <taxon>Agaricomycotina</taxon>
        <taxon>Agaricomycetes</taxon>
        <taxon>Agaricomycetidae</taxon>
        <taxon>Boletales</taxon>
        <taxon>Suillineae</taxon>
        <taxon>Rhizopogonaceae</taxon>
        <taxon>Rhizopogon</taxon>
    </lineage>
</organism>
<feature type="domain" description="C2H2-type" evidence="2">
    <location>
        <begin position="413"/>
        <end position="437"/>
    </location>
</feature>
<accession>A0A1J8QMJ7</accession>
<feature type="compositionally biased region" description="Basic and acidic residues" evidence="1">
    <location>
        <begin position="273"/>
        <end position="294"/>
    </location>
</feature>
<evidence type="ECO:0000259" key="2">
    <source>
        <dbReference type="PROSITE" id="PS00028"/>
    </source>
</evidence>
<feature type="region of interest" description="Disordered" evidence="1">
    <location>
        <begin position="118"/>
        <end position="163"/>
    </location>
</feature>
<sequence length="481" mass="54743">MVNYLDVDTMDKELASVKPKDNLYNAVAHASDSHHLPHPQGFDQERPRYFAGVMENSHSDMGVTWDRSDYRPRRSTYEERRDSVPVRPSDALVPRSPSLDYDDSSVSRLTFPYSAIRGSYNADDEPDGSYSTDGTMTRQPHTSIPNLQTLPAYSYPPRPAFRSHDAEDSIASDIESNGEYQDVPEHSIPAQRQCDFSIASYKFAQDNFSRPFTLPNSSSTSSSNVGDPNTALIPLPSVNGSRSASPEHGTEEHKYLSDERADRSMTSDDSDSDEYRPERGTEGYKYLSYEHADKFTTAYDSDDAEYRPERGMEEHKYLSDERAERSTTAYDSDDTEYRPEHGTEEHKHLSGERADKSTTAYGTDDADYRPERGMEVYRHPSDEQADKSTFTTADDSDDFEEKRPAKVKRQFPCLLDGCTRICANVNSLAQHRKSLRHRTTREYMCFGCKRGYTRPDSLKRHLNYVTSQACKRAHEMALATR</sequence>
<feature type="compositionally biased region" description="Basic and acidic residues" evidence="1">
    <location>
        <begin position="366"/>
        <end position="386"/>
    </location>
</feature>
<feature type="compositionally biased region" description="Polar residues" evidence="1">
    <location>
        <begin position="129"/>
        <end position="151"/>
    </location>
</feature>
<keyword evidence="4" id="KW-1185">Reference proteome</keyword>
<dbReference type="AlphaFoldDB" id="A0A1J8QMJ7"/>
<feature type="region of interest" description="Disordered" evidence="1">
    <location>
        <begin position="214"/>
        <end position="402"/>
    </location>
</feature>
<feature type="compositionally biased region" description="Basic and acidic residues" evidence="1">
    <location>
        <begin position="335"/>
        <end position="356"/>
    </location>
</feature>
<name>A0A1J8QMJ7_9AGAM</name>